<keyword evidence="1" id="KW-0560">Oxidoreductase</keyword>
<evidence type="ECO:0000256" key="1">
    <source>
        <dbReference type="ARBA" id="ARBA00023002"/>
    </source>
</evidence>
<evidence type="ECO:0000313" key="2">
    <source>
        <dbReference type="EMBL" id="KAF9460540.1"/>
    </source>
</evidence>
<dbReference type="PANTHER" id="PTHR43157:SF31">
    <property type="entry name" value="PHOSPHATIDYLINOSITOL-GLYCAN BIOSYNTHESIS CLASS F PROTEIN"/>
    <property type="match status" value="1"/>
</dbReference>
<comment type="caution">
    <text evidence="2">The sequence shown here is derived from an EMBL/GenBank/DDBJ whole genome shotgun (WGS) entry which is preliminary data.</text>
</comment>
<dbReference type="Gene3D" id="3.40.50.720">
    <property type="entry name" value="NAD(P)-binding Rossmann-like Domain"/>
    <property type="match status" value="1"/>
</dbReference>
<dbReference type="PRINTS" id="PR00081">
    <property type="entry name" value="GDHRDH"/>
</dbReference>
<dbReference type="OrthoDB" id="542013at2759"/>
<protein>
    <submittedName>
        <fullName evidence="2">Short-chain dehydrogenase</fullName>
    </submittedName>
</protein>
<dbReference type="EMBL" id="MU150297">
    <property type="protein sequence ID" value="KAF9460540.1"/>
    <property type="molecule type" value="Genomic_DNA"/>
</dbReference>
<dbReference type="InterPro" id="IPR036291">
    <property type="entry name" value="NAD(P)-bd_dom_sf"/>
</dbReference>
<accession>A0A9P6CFT9</accession>
<dbReference type="AlphaFoldDB" id="A0A9P6CFT9"/>
<proteinExistence type="predicted"/>
<dbReference type="Proteomes" id="UP000807353">
    <property type="component" value="Unassembled WGS sequence"/>
</dbReference>
<gene>
    <name evidence="2" type="ORF">BDZ94DRAFT_1265816</name>
</gene>
<dbReference type="Pfam" id="PF00106">
    <property type="entry name" value="adh_short"/>
    <property type="match status" value="1"/>
</dbReference>
<evidence type="ECO:0000313" key="3">
    <source>
        <dbReference type="Proteomes" id="UP000807353"/>
    </source>
</evidence>
<dbReference type="GO" id="GO:0016491">
    <property type="term" value="F:oxidoreductase activity"/>
    <property type="evidence" value="ECO:0007669"/>
    <property type="project" value="UniProtKB-KW"/>
</dbReference>
<name>A0A9P6CFT9_9AGAR</name>
<dbReference type="SUPFAM" id="SSF51735">
    <property type="entry name" value="NAD(P)-binding Rossmann-fold domains"/>
    <property type="match status" value="1"/>
</dbReference>
<keyword evidence="3" id="KW-1185">Reference proteome</keyword>
<organism evidence="2 3">
    <name type="scientific">Collybia nuda</name>
    <dbReference type="NCBI Taxonomy" id="64659"/>
    <lineage>
        <taxon>Eukaryota</taxon>
        <taxon>Fungi</taxon>
        <taxon>Dikarya</taxon>
        <taxon>Basidiomycota</taxon>
        <taxon>Agaricomycotina</taxon>
        <taxon>Agaricomycetes</taxon>
        <taxon>Agaricomycetidae</taxon>
        <taxon>Agaricales</taxon>
        <taxon>Tricholomatineae</taxon>
        <taxon>Clitocybaceae</taxon>
        <taxon>Collybia</taxon>
    </lineage>
</organism>
<reference evidence="2" key="1">
    <citation type="submission" date="2020-11" db="EMBL/GenBank/DDBJ databases">
        <authorList>
            <consortium name="DOE Joint Genome Institute"/>
            <person name="Ahrendt S."/>
            <person name="Riley R."/>
            <person name="Andreopoulos W."/>
            <person name="Labutti K."/>
            <person name="Pangilinan J."/>
            <person name="Ruiz-Duenas F.J."/>
            <person name="Barrasa J.M."/>
            <person name="Sanchez-Garcia M."/>
            <person name="Camarero S."/>
            <person name="Miyauchi S."/>
            <person name="Serrano A."/>
            <person name="Linde D."/>
            <person name="Babiker R."/>
            <person name="Drula E."/>
            <person name="Ayuso-Fernandez I."/>
            <person name="Pacheco R."/>
            <person name="Padilla G."/>
            <person name="Ferreira P."/>
            <person name="Barriuso J."/>
            <person name="Kellner H."/>
            <person name="Castanera R."/>
            <person name="Alfaro M."/>
            <person name="Ramirez L."/>
            <person name="Pisabarro A.G."/>
            <person name="Kuo A."/>
            <person name="Tritt A."/>
            <person name="Lipzen A."/>
            <person name="He G."/>
            <person name="Yan M."/>
            <person name="Ng V."/>
            <person name="Cullen D."/>
            <person name="Martin F."/>
            <person name="Rosso M.-N."/>
            <person name="Henrissat B."/>
            <person name="Hibbett D."/>
            <person name="Martinez A.T."/>
            <person name="Grigoriev I.V."/>
        </authorList>
    </citation>
    <scope>NUCLEOTIDE SEQUENCE</scope>
    <source>
        <strain evidence="2">CBS 247.69</strain>
    </source>
</reference>
<dbReference type="PANTHER" id="PTHR43157">
    <property type="entry name" value="PHOSPHATIDYLINOSITOL-GLYCAN BIOSYNTHESIS CLASS F PROTEIN-RELATED"/>
    <property type="match status" value="1"/>
</dbReference>
<dbReference type="InterPro" id="IPR002347">
    <property type="entry name" value="SDR_fam"/>
</dbReference>
<sequence>MRLSLGHFIRDQYGPVPPLVSVNLSGKTVMVVGANTGVGFEATKHFAGMNPGRLIMACRNPAKGEAAVERLKRETGFKRVELWIIDLAVFASVLDFARKFEEDGGRLDIVVQNAGVLNFDHIETVDGWENSIQVNNLSLPLLAFLLLPRMVQTGKEHGTTPRLVMVSSEVHYWGDIEKDALESGDILGTLSSKAYCTTRIMNRRYFDSKLINILFLRAFNDRFPKTPGTMIATSVTPGYSFSELRRNYKGIRAFADWIAERLLATTAEVGSRQLIYASVGGTDIEDELRGAYITRSKVREVSDFAFTKEGKKAQEDLWNETIKILVGVDPKVQQILDTYFVPKTGA</sequence>